<reference evidence="1 2" key="1">
    <citation type="submission" date="2017-07" db="EMBL/GenBank/DDBJ databases">
        <title>Complete genome sequence of Actinoalloteichus hoggarensis DSM 45943, type strain of Actinoalloteichus hoggarensis.</title>
        <authorList>
            <person name="Ruckert C."/>
            <person name="Nouioui I."/>
            <person name="Willmese J."/>
            <person name="van Wezel G."/>
            <person name="Klenk H.-P."/>
            <person name="Kalinowski J."/>
            <person name="Zotchev S.B."/>
        </authorList>
    </citation>
    <scope>NUCLEOTIDE SEQUENCE [LARGE SCALE GENOMIC DNA]</scope>
    <source>
        <strain evidence="1 2">DSM 45943</strain>
    </source>
</reference>
<dbReference type="EMBL" id="CP022521">
    <property type="protein sequence ID" value="ASO21542.1"/>
    <property type="molecule type" value="Genomic_DNA"/>
</dbReference>
<dbReference type="Proteomes" id="UP000204221">
    <property type="component" value="Chromosome"/>
</dbReference>
<sequence>MQLVSMANEMAKVRYWELTMQVIEVEAALNQVISLIDKMEEVPTAFGGYRVMKPDQLRALVRKVAAKLTSLKDTLKASEAELIARDWSV</sequence>
<evidence type="ECO:0000313" key="2">
    <source>
        <dbReference type="Proteomes" id="UP000204221"/>
    </source>
</evidence>
<evidence type="ECO:0000313" key="1">
    <source>
        <dbReference type="EMBL" id="ASO21542.1"/>
    </source>
</evidence>
<dbReference type="AlphaFoldDB" id="A0A221W6I7"/>
<accession>A0A221W6I7</accession>
<proteinExistence type="predicted"/>
<gene>
    <name evidence="1" type="ORF">AHOG_19600</name>
</gene>
<protein>
    <submittedName>
        <fullName evidence="1">Uncharacterized protein</fullName>
    </submittedName>
</protein>
<dbReference type="RefSeq" id="WP_093942667.1">
    <property type="nucleotide sequence ID" value="NZ_CP022521.1"/>
</dbReference>
<name>A0A221W6I7_9PSEU</name>
<keyword evidence="2" id="KW-1185">Reference proteome</keyword>
<dbReference type="KEGG" id="ahg:AHOG_19600"/>
<organism evidence="1 2">
    <name type="scientific">Actinoalloteichus hoggarensis</name>
    <dbReference type="NCBI Taxonomy" id="1470176"/>
    <lineage>
        <taxon>Bacteria</taxon>
        <taxon>Bacillati</taxon>
        <taxon>Actinomycetota</taxon>
        <taxon>Actinomycetes</taxon>
        <taxon>Pseudonocardiales</taxon>
        <taxon>Pseudonocardiaceae</taxon>
        <taxon>Actinoalloteichus</taxon>
    </lineage>
</organism>